<evidence type="ECO:0000256" key="10">
    <source>
        <dbReference type="ARBA" id="ARBA00022691"/>
    </source>
</evidence>
<dbReference type="PANTHER" id="PTHR13932">
    <property type="entry name" value="COPROPORPHYRINIGEN III OXIDASE"/>
    <property type="match status" value="1"/>
</dbReference>
<dbReference type="InterPro" id="IPR006638">
    <property type="entry name" value="Elp3/MiaA/NifB-like_rSAM"/>
</dbReference>
<dbReference type="SMART" id="SM00729">
    <property type="entry name" value="Elp3"/>
    <property type="match status" value="1"/>
</dbReference>
<evidence type="ECO:0000256" key="3">
    <source>
        <dbReference type="ARBA" id="ARBA00004785"/>
    </source>
</evidence>
<evidence type="ECO:0000256" key="1">
    <source>
        <dbReference type="ARBA" id="ARBA00001966"/>
    </source>
</evidence>
<evidence type="ECO:0000256" key="2">
    <source>
        <dbReference type="ARBA" id="ARBA00004496"/>
    </source>
</evidence>
<dbReference type="InterPro" id="IPR007197">
    <property type="entry name" value="rSAM"/>
</dbReference>
<protein>
    <recommendedName>
        <fullName evidence="7">Oxygen-independent coproporphyrinogen III oxidase</fullName>
        <ecNumber evidence="6">1.3.98.3</ecNumber>
    </recommendedName>
    <alternativeName>
        <fullName evidence="16">Coproporphyrinogen III dehydrogenase</fullName>
    </alternativeName>
</protein>
<dbReference type="SUPFAM" id="SSF102114">
    <property type="entry name" value="Radical SAM enzymes"/>
    <property type="match status" value="1"/>
</dbReference>
<evidence type="ECO:0000256" key="6">
    <source>
        <dbReference type="ARBA" id="ARBA00011912"/>
    </source>
</evidence>
<gene>
    <name evidence="19" type="ORF">MNB_SM-7-504</name>
</gene>
<comment type="catalytic activity">
    <reaction evidence="17">
        <text>coproporphyrinogen III + 2 S-adenosyl-L-methionine = protoporphyrinogen IX + 2 5'-deoxyadenosine + 2 L-methionine + 2 CO2</text>
        <dbReference type="Rhea" id="RHEA:15425"/>
        <dbReference type="ChEBI" id="CHEBI:16526"/>
        <dbReference type="ChEBI" id="CHEBI:17319"/>
        <dbReference type="ChEBI" id="CHEBI:57307"/>
        <dbReference type="ChEBI" id="CHEBI:57309"/>
        <dbReference type="ChEBI" id="CHEBI:57844"/>
        <dbReference type="ChEBI" id="CHEBI:59789"/>
        <dbReference type="EC" id="1.3.98.3"/>
    </reaction>
</comment>
<comment type="similarity">
    <text evidence="4">Belongs to the anaerobic coproporphyrinogen-III oxidase family.</text>
</comment>
<comment type="cofactor">
    <cofactor evidence="1">
        <name>[4Fe-4S] cluster</name>
        <dbReference type="ChEBI" id="CHEBI:49883"/>
    </cofactor>
</comment>
<keyword evidence="13" id="KW-0408">Iron</keyword>
<keyword evidence="15" id="KW-0627">Porphyrin biosynthesis</keyword>
<evidence type="ECO:0000256" key="14">
    <source>
        <dbReference type="ARBA" id="ARBA00023014"/>
    </source>
</evidence>
<comment type="subunit">
    <text evidence="5">Monomer.</text>
</comment>
<evidence type="ECO:0000256" key="12">
    <source>
        <dbReference type="ARBA" id="ARBA00023002"/>
    </source>
</evidence>
<dbReference type="InterPro" id="IPR058240">
    <property type="entry name" value="rSAM_sf"/>
</dbReference>
<dbReference type="SFLD" id="SFLDS00029">
    <property type="entry name" value="Radical_SAM"/>
    <property type="match status" value="1"/>
</dbReference>
<evidence type="ECO:0000256" key="9">
    <source>
        <dbReference type="ARBA" id="ARBA00022490"/>
    </source>
</evidence>
<evidence type="ECO:0000256" key="15">
    <source>
        <dbReference type="ARBA" id="ARBA00023244"/>
    </source>
</evidence>
<dbReference type="UniPathway" id="UPA00251">
    <property type="reaction ID" value="UER00323"/>
</dbReference>
<dbReference type="Pfam" id="PF06969">
    <property type="entry name" value="HemN_C"/>
    <property type="match status" value="1"/>
</dbReference>
<dbReference type="CDD" id="cd01335">
    <property type="entry name" value="Radical_SAM"/>
    <property type="match status" value="1"/>
</dbReference>
<comment type="pathway">
    <text evidence="3">Porphyrin-containing compound metabolism; protoporphyrin-IX biosynthesis; protoporphyrinogen-IX from coproporphyrinogen-III (AdoMet route): step 1/1.</text>
</comment>
<dbReference type="SFLD" id="SFLDG01082">
    <property type="entry name" value="B12-binding_domain_containing"/>
    <property type="match status" value="1"/>
</dbReference>
<name>A0A1W1BUI3_9ZZZZ</name>
<dbReference type="NCBIfam" id="TIGR00538">
    <property type="entry name" value="hemN"/>
    <property type="match status" value="1"/>
</dbReference>
<keyword evidence="10" id="KW-0949">S-adenosyl-L-methionine</keyword>
<dbReference type="GO" id="GO:0006782">
    <property type="term" value="P:protoporphyrinogen IX biosynthetic process"/>
    <property type="evidence" value="ECO:0007669"/>
    <property type="project" value="UniProtKB-UniPathway"/>
</dbReference>
<dbReference type="GO" id="GO:0004109">
    <property type="term" value="F:coproporphyrinogen oxidase activity"/>
    <property type="evidence" value="ECO:0007669"/>
    <property type="project" value="InterPro"/>
</dbReference>
<comment type="subcellular location">
    <subcellularLocation>
        <location evidence="2">Cytoplasm</location>
    </subcellularLocation>
</comment>
<dbReference type="PANTHER" id="PTHR13932:SF6">
    <property type="entry name" value="OXYGEN-INDEPENDENT COPROPORPHYRINOGEN III OXIDASE"/>
    <property type="match status" value="1"/>
</dbReference>
<dbReference type="SFLD" id="SFLDF00277">
    <property type="entry name" value="oxygen-independent_coproporphy"/>
    <property type="match status" value="1"/>
</dbReference>
<dbReference type="InterPro" id="IPR034505">
    <property type="entry name" value="Coproporphyrinogen-III_oxidase"/>
</dbReference>
<evidence type="ECO:0000256" key="11">
    <source>
        <dbReference type="ARBA" id="ARBA00022723"/>
    </source>
</evidence>
<dbReference type="InterPro" id="IPR004558">
    <property type="entry name" value="Coprogen_oxidase_HemN"/>
</dbReference>
<keyword evidence="9" id="KW-0963">Cytoplasm</keyword>
<dbReference type="EMBL" id="FPHB01000038">
    <property type="protein sequence ID" value="SFV57268.1"/>
    <property type="molecule type" value="Genomic_DNA"/>
</dbReference>
<dbReference type="FunFam" id="1.10.10.920:FF:000001">
    <property type="entry name" value="Coproporphyrinogen-III oxidase"/>
    <property type="match status" value="1"/>
</dbReference>
<keyword evidence="8" id="KW-0004">4Fe-4S</keyword>
<dbReference type="InterPro" id="IPR010723">
    <property type="entry name" value="HemN_C"/>
</dbReference>
<evidence type="ECO:0000256" key="8">
    <source>
        <dbReference type="ARBA" id="ARBA00022485"/>
    </source>
</evidence>
<dbReference type="Gene3D" id="1.10.10.920">
    <property type="match status" value="1"/>
</dbReference>
<dbReference type="EC" id="1.3.98.3" evidence="6"/>
<proteinExistence type="inferred from homology"/>
<reference evidence="19" key="1">
    <citation type="submission" date="2016-10" db="EMBL/GenBank/DDBJ databases">
        <authorList>
            <person name="de Groot N.N."/>
        </authorList>
    </citation>
    <scope>NUCLEOTIDE SEQUENCE</scope>
</reference>
<dbReference type="GO" id="GO:0005737">
    <property type="term" value="C:cytoplasm"/>
    <property type="evidence" value="ECO:0007669"/>
    <property type="project" value="UniProtKB-SubCell"/>
</dbReference>
<evidence type="ECO:0000256" key="16">
    <source>
        <dbReference type="ARBA" id="ARBA00030263"/>
    </source>
</evidence>
<keyword evidence="12 19" id="KW-0560">Oxidoreductase</keyword>
<evidence type="ECO:0000256" key="5">
    <source>
        <dbReference type="ARBA" id="ARBA00011245"/>
    </source>
</evidence>
<evidence type="ECO:0000259" key="18">
    <source>
        <dbReference type="PROSITE" id="PS51918"/>
    </source>
</evidence>
<evidence type="ECO:0000313" key="19">
    <source>
        <dbReference type="EMBL" id="SFV57268.1"/>
    </source>
</evidence>
<accession>A0A1W1BUI3</accession>
<organism evidence="19">
    <name type="scientific">hydrothermal vent metagenome</name>
    <dbReference type="NCBI Taxonomy" id="652676"/>
    <lineage>
        <taxon>unclassified sequences</taxon>
        <taxon>metagenomes</taxon>
        <taxon>ecological metagenomes</taxon>
    </lineage>
</organism>
<dbReference type="PIRSF" id="PIRSF000167">
    <property type="entry name" value="HemN"/>
    <property type="match status" value="1"/>
</dbReference>
<dbReference type="GO" id="GO:0051989">
    <property type="term" value="F:coproporphyrinogen dehydrogenase activity"/>
    <property type="evidence" value="ECO:0007669"/>
    <property type="project" value="UniProtKB-EC"/>
</dbReference>
<feature type="domain" description="Radical SAM core" evidence="18">
    <location>
        <begin position="42"/>
        <end position="277"/>
    </location>
</feature>
<evidence type="ECO:0000256" key="13">
    <source>
        <dbReference type="ARBA" id="ARBA00023004"/>
    </source>
</evidence>
<dbReference type="GO" id="GO:0051539">
    <property type="term" value="F:4 iron, 4 sulfur cluster binding"/>
    <property type="evidence" value="ECO:0007669"/>
    <property type="project" value="UniProtKB-KW"/>
</dbReference>
<dbReference type="AlphaFoldDB" id="A0A1W1BUI3"/>
<dbReference type="Pfam" id="PF04055">
    <property type="entry name" value="Radical_SAM"/>
    <property type="match status" value="1"/>
</dbReference>
<evidence type="ECO:0000256" key="17">
    <source>
        <dbReference type="ARBA" id="ARBA00048321"/>
    </source>
</evidence>
<dbReference type="InterPro" id="IPR013785">
    <property type="entry name" value="Aldolase_TIM"/>
</dbReference>
<keyword evidence="14" id="KW-0411">Iron-sulfur</keyword>
<sequence length="455" mass="52793">MIDFAKFVKYSKPGPRYTSYPTALEFSDDFKYETYIQKLESQDDSRSLSLYFHLPFCRSACYFCGCNVVFTSKEDKKVRYIDYLKRELQILKEHLNVNREVIQMHFGGGTPTFFSASQLQEIIEVIKSVFPNFAKDAEISCEIDPRFIDEEQMRVLSEGGFNRVSFGVQDFDERVQSAVHRIQPYEITKNAMDLARKYNMHSVNIDLIYGLPYQSLDTFKATLQKAVSLNPDRFAVFNYAHVPWLKKTMRKIDETTLPQPDEKLAIMKYTIDYMSENGYKMIGMDHFAKPEDELFKAIEKGELHRNFQGYTTKGGADLIGIGLTSIGEGVDYYAQNFKDMPSYEAAIDAGRLPFERGVVLSKDDMIRQYVIMELMSNFKLDIKRFEEQFGVDFREYFSDALLALREFEEEELVKVCDESIECTLTGTLLIRNIAQPFDAYMQKYKSSDKTFSKTV</sequence>
<dbReference type="Gene3D" id="3.20.20.70">
    <property type="entry name" value="Aldolase class I"/>
    <property type="match status" value="1"/>
</dbReference>
<keyword evidence="11" id="KW-0479">Metal-binding</keyword>
<dbReference type="SFLD" id="SFLDG01065">
    <property type="entry name" value="anaerobic_coproporphyrinogen-I"/>
    <property type="match status" value="1"/>
</dbReference>
<dbReference type="GO" id="GO:0046872">
    <property type="term" value="F:metal ion binding"/>
    <property type="evidence" value="ECO:0007669"/>
    <property type="project" value="UniProtKB-KW"/>
</dbReference>
<dbReference type="FunFam" id="3.80.30.20:FF:000012">
    <property type="entry name" value="Coproporphyrinogen-III oxidase"/>
    <property type="match status" value="1"/>
</dbReference>
<evidence type="ECO:0000256" key="4">
    <source>
        <dbReference type="ARBA" id="ARBA00005493"/>
    </source>
</evidence>
<evidence type="ECO:0000256" key="7">
    <source>
        <dbReference type="ARBA" id="ARBA00020156"/>
    </source>
</evidence>
<dbReference type="PROSITE" id="PS51918">
    <property type="entry name" value="RADICAL_SAM"/>
    <property type="match status" value="1"/>
</dbReference>